<evidence type="ECO:0000256" key="7">
    <source>
        <dbReference type="ARBA" id="ARBA00023016"/>
    </source>
</evidence>
<comment type="caution">
    <text evidence="13">The sequence shown here is derived from an EMBL/GenBank/DDBJ whole genome shotgun (WGS) entry which is preliminary data.</text>
</comment>
<comment type="similarity">
    <text evidence="9">Belongs to the DnaJ family.</text>
</comment>
<keyword evidence="7 9" id="KW-0346">Stress response</keyword>
<keyword evidence="6 9" id="KW-0862">Zinc</keyword>
<feature type="domain" description="CR-type" evidence="12">
    <location>
        <begin position="142"/>
        <end position="220"/>
    </location>
</feature>
<name>A0ABY2Z044_9BACT</name>
<evidence type="ECO:0000256" key="10">
    <source>
        <dbReference type="PROSITE-ProRule" id="PRU00546"/>
    </source>
</evidence>
<feature type="binding site" evidence="9">
    <location>
        <position position="172"/>
    </location>
    <ligand>
        <name>Zn(2+)</name>
        <dbReference type="ChEBI" id="CHEBI:29105"/>
        <label>2</label>
    </ligand>
</feature>
<dbReference type="EMBL" id="VHHP01000003">
    <property type="protein sequence ID" value="TPR54104.1"/>
    <property type="molecule type" value="Genomic_DNA"/>
</dbReference>
<gene>
    <name evidence="9 13" type="primary">dnaJ</name>
    <name evidence="13" type="ORF">FJR74_01540</name>
</gene>
<evidence type="ECO:0000259" key="11">
    <source>
        <dbReference type="PROSITE" id="PS50076"/>
    </source>
</evidence>
<keyword evidence="1 9" id="KW-0963">Cytoplasm</keyword>
<evidence type="ECO:0000313" key="13">
    <source>
        <dbReference type="EMBL" id="TPR54104.1"/>
    </source>
</evidence>
<dbReference type="Proteomes" id="UP000316851">
    <property type="component" value="Unassembled WGS sequence"/>
</dbReference>
<dbReference type="RefSeq" id="WP_140914793.1">
    <property type="nucleotide sequence ID" value="NZ_VHHP01000003.1"/>
</dbReference>
<dbReference type="PROSITE" id="PS50076">
    <property type="entry name" value="DNAJ_2"/>
    <property type="match status" value="1"/>
</dbReference>
<dbReference type="InterPro" id="IPR001623">
    <property type="entry name" value="DnaJ_domain"/>
</dbReference>
<dbReference type="PROSITE" id="PS00636">
    <property type="entry name" value="DNAJ_1"/>
    <property type="match status" value="1"/>
</dbReference>
<feature type="binding site" evidence="9">
    <location>
        <position position="197"/>
    </location>
    <ligand>
        <name>Zn(2+)</name>
        <dbReference type="ChEBI" id="CHEBI:29105"/>
        <label>2</label>
    </ligand>
</feature>
<feature type="repeat" description="CXXCXGXG motif" evidence="9">
    <location>
        <begin position="194"/>
        <end position="201"/>
    </location>
</feature>
<feature type="binding site" evidence="9">
    <location>
        <position position="194"/>
    </location>
    <ligand>
        <name>Zn(2+)</name>
        <dbReference type="ChEBI" id="CHEBI:29105"/>
        <label>2</label>
    </ligand>
</feature>
<protein>
    <recommendedName>
        <fullName evidence="9">Chaperone protein DnaJ</fullName>
    </recommendedName>
</protein>
<dbReference type="CDD" id="cd10719">
    <property type="entry name" value="DnaJ_zf"/>
    <property type="match status" value="1"/>
</dbReference>
<evidence type="ECO:0000256" key="3">
    <source>
        <dbReference type="ARBA" id="ARBA00022723"/>
    </source>
</evidence>
<organism evidence="13 14">
    <name type="scientific">Metamycoplasma neophronis</name>
    <dbReference type="NCBI Taxonomy" id="872983"/>
    <lineage>
        <taxon>Bacteria</taxon>
        <taxon>Bacillati</taxon>
        <taxon>Mycoplasmatota</taxon>
        <taxon>Mycoplasmoidales</taxon>
        <taxon>Metamycoplasmataceae</taxon>
        <taxon>Metamycoplasma</taxon>
    </lineage>
</organism>
<evidence type="ECO:0000313" key="14">
    <source>
        <dbReference type="Proteomes" id="UP000316851"/>
    </source>
</evidence>
<feature type="repeat" description="CXXCXGXG motif" evidence="9">
    <location>
        <begin position="208"/>
        <end position="215"/>
    </location>
</feature>
<dbReference type="InterPro" id="IPR008971">
    <property type="entry name" value="HSP40/DnaJ_pept-bd"/>
</dbReference>
<dbReference type="InterPro" id="IPR001305">
    <property type="entry name" value="HSP_DnaJ_Cys-rich_dom"/>
</dbReference>
<dbReference type="Pfam" id="PF01556">
    <property type="entry name" value="DnaJ_C"/>
    <property type="match status" value="1"/>
</dbReference>
<dbReference type="Pfam" id="PF00226">
    <property type="entry name" value="DnaJ"/>
    <property type="match status" value="1"/>
</dbReference>
<dbReference type="CDD" id="cd10747">
    <property type="entry name" value="DnaJ_C"/>
    <property type="match status" value="1"/>
</dbReference>
<dbReference type="Gene3D" id="2.10.230.10">
    <property type="entry name" value="Heat shock protein DnaJ, cysteine-rich domain"/>
    <property type="match status" value="1"/>
</dbReference>
<dbReference type="PROSITE" id="PS51188">
    <property type="entry name" value="ZF_CR"/>
    <property type="match status" value="1"/>
</dbReference>
<comment type="subcellular location">
    <subcellularLocation>
        <location evidence="9">Cytoplasm</location>
    </subcellularLocation>
</comment>
<dbReference type="Gene3D" id="2.60.260.20">
    <property type="entry name" value="Urease metallochaperone UreE, N-terminal domain"/>
    <property type="match status" value="2"/>
</dbReference>
<comment type="cofactor">
    <cofactor evidence="9">
        <name>Zn(2+)</name>
        <dbReference type="ChEBI" id="CHEBI:29105"/>
    </cofactor>
    <text evidence="9">Binds 2 Zn(2+) ions per monomer.</text>
</comment>
<dbReference type="SUPFAM" id="SSF49493">
    <property type="entry name" value="HSP40/DnaJ peptide-binding domain"/>
    <property type="match status" value="2"/>
</dbReference>
<feature type="domain" description="J" evidence="11">
    <location>
        <begin position="7"/>
        <end position="71"/>
    </location>
</feature>
<keyword evidence="5 9" id="KW-0863">Zinc-finger</keyword>
<keyword evidence="3 9" id="KW-0479">Metal-binding</keyword>
<dbReference type="PANTHER" id="PTHR43096:SF48">
    <property type="entry name" value="CHAPERONE PROTEIN DNAJ"/>
    <property type="match status" value="1"/>
</dbReference>
<accession>A0ABY2Z044</accession>
<dbReference type="NCBIfam" id="NF008035">
    <property type="entry name" value="PRK10767.1"/>
    <property type="match status" value="1"/>
</dbReference>
<dbReference type="Gene3D" id="1.10.287.110">
    <property type="entry name" value="DnaJ domain"/>
    <property type="match status" value="1"/>
</dbReference>
<dbReference type="InterPro" id="IPR002939">
    <property type="entry name" value="DnaJ_C"/>
</dbReference>
<feature type="binding site" evidence="9">
    <location>
        <position position="175"/>
    </location>
    <ligand>
        <name>Zn(2+)</name>
        <dbReference type="ChEBI" id="CHEBI:29105"/>
        <label>2</label>
    </ligand>
</feature>
<evidence type="ECO:0000256" key="6">
    <source>
        <dbReference type="ARBA" id="ARBA00022833"/>
    </source>
</evidence>
<comment type="domain">
    <text evidence="9">The J domain is necessary and sufficient to stimulate DnaK ATPase activity. Zinc center 1 plays an important role in the autonomous, DnaK-independent chaperone activity of DnaJ. Zinc center 2 is essential for interaction with DnaK and for DnaJ activity.</text>
</comment>
<dbReference type="SUPFAM" id="SSF57938">
    <property type="entry name" value="DnaJ/Hsp40 cysteine-rich domain"/>
    <property type="match status" value="1"/>
</dbReference>
<feature type="repeat" description="CXXCXGXG motif" evidence="9">
    <location>
        <begin position="172"/>
        <end position="179"/>
    </location>
</feature>
<dbReference type="HAMAP" id="MF_01152">
    <property type="entry name" value="DnaJ"/>
    <property type="match status" value="1"/>
</dbReference>
<comment type="subunit">
    <text evidence="9">Homodimer.</text>
</comment>
<dbReference type="InterPro" id="IPR036410">
    <property type="entry name" value="HSP_DnaJ_Cys-rich_dom_sf"/>
</dbReference>
<proteinExistence type="inferred from homology"/>
<comment type="function">
    <text evidence="9">Participates actively in the response to hyperosmotic and heat shock by preventing the aggregation of stress-denatured proteins and by disaggregating proteins, also in an autonomous, DnaK-independent fashion. Unfolded proteins bind initially to DnaJ; upon interaction with the DnaJ-bound protein, DnaK hydrolyzes its bound ATP, resulting in the formation of a stable complex. GrpE releases ADP from DnaK; ATP binding to DnaK triggers the release of the substrate protein, thus completing the reaction cycle. Several rounds of ATP-dependent interactions between DnaJ, DnaK and GrpE are required for fully efficient folding. Also involved, together with DnaK and GrpE, in the DNA replication of plasmids through activation of initiation proteins.</text>
</comment>
<feature type="zinc finger region" description="CR-type" evidence="10">
    <location>
        <begin position="142"/>
        <end position="220"/>
    </location>
</feature>
<dbReference type="PRINTS" id="PR00625">
    <property type="entry name" value="JDOMAIN"/>
</dbReference>
<reference evidence="13" key="1">
    <citation type="submission" date="2019-06" db="EMBL/GenBank/DDBJ databases">
        <title>Mycoplasma neophronis type strain whole genome sequence.</title>
        <authorList>
            <person name="Spergser J."/>
        </authorList>
    </citation>
    <scope>NUCLEOTIDE SEQUENCE [LARGE SCALE GENOMIC DNA]</scope>
    <source>
        <strain evidence="13">DSM 24097</strain>
    </source>
</reference>
<dbReference type="InterPro" id="IPR018253">
    <property type="entry name" value="DnaJ_domain_CS"/>
</dbReference>
<feature type="binding site" evidence="9">
    <location>
        <position position="208"/>
    </location>
    <ligand>
        <name>Zn(2+)</name>
        <dbReference type="ChEBI" id="CHEBI:29105"/>
        <label>1</label>
    </ligand>
</feature>
<keyword evidence="14" id="KW-1185">Reference proteome</keyword>
<keyword evidence="2 9" id="KW-0235">DNA replication</keyword>
<evidence type="ECO:0000256" key="8">
    <source>
        <dbReference type="ARBA" id="ARBA00023186"/>
    </source>
</evidence>
<sequence>MENKKRDYYEVLGISKNATEKEIKSAYRKLAMQYHPDRNKEPGAEEKFKEASEAYEVLSDPEKRKKYDQFGHGAFDQNFFHYSEDIFSSFFDSFRETFGGFGGNGNPFEDIFGFGGSSRRAKAKGDDLQMRLTIDFNDAIFGKTTQVKLNKTEKCGNCGGSGAESAADLVTCDLCKGSGHIQKSMGFFSTLSECNKCGGAGKIIKNACKTCSGHGYVKKEVLETINIPAGVTSGQTIQLAGYGMPSTNGGENGDLYIVINVRPDKNFERINNDIILSVPISIKSIILEEEIEIPTPYGKQKVKLNKNMQLDGIITLQGFGFPIINTKRKGNLIVTIKPYVPEFKKEDKEKLKQIFDNSKDDVYKKWLEKF</sequence>
<evidence type="ECO:0000256" key="9">
    <source>
        <dbReference type="HAMAP-Rule" id="MF_01152"/>
    </source>
</evidence>
<keyword evidence="8 9" id="KW-0143">Chaperone</keyword>
<dbReference type="InterPro" id="IPR036869">
    <property type="entry name" value="J_dom_sf"/>
</dbReference>
<evidence type="ECO:0000259" key="12">
    <source>
        <dbReference type="PROSITE" id="PS51188"/>
    </source>
</evidence>
<dbReference type="Pfam" id="PF00684">
    <property type="entry name" value="DnaJ_CXXCXGXG"/>
    <property type="match status" value="1"/>
</dbReference>
<feature type="binding site" evidence="9">
    <location>
        <position position="158"/>
    </location>
    <ligand>
        <name>Zn(2+)</name>
        <dbReference type="ChEBI" id="CHEBI:29105"/>
        <label>1</label>
    </ligand>
</feature>
<dbReference type="CDD" id="cd06257">
    <property type="entry name" value="DnaJ"/>
    <property type="match status" value="1"/>
</dbReference>
<dbReference type="NCBIfam" id="TIGR02349">
    <property type="entry name" value="DnaJ_bact"/>
    <property type="match status" value="1"/>
</dbReference>
<dbReference type="SMART" id="SM00271">
    <property type="entry name" value="DnaJ"/>
    <property type="match status" value="1"/>
</dbReference>
<evidence type="ECO:0000256" key="4">
    <source>
        <dbReference type="ARBA" id="ARBA00022737"/>
    </source>
</evidence>
<feature type="repeat" description="CXXCXGXG motif" evidence="9">
    <location>
        <begin position="155"/>
        <end position="162"/>
    </location>
</feature>
<feature type="binding site" evidence="9">
    <location>
        <position position="211"/>
    </location>
    <ligand>
        <name>Zn(2+)</name>
        <dbReference type="ChEBI" id="CHEBI:29105"/>
        <label>1</label>
    </ligand>
</feature>
<dbReference type="PANTHER" id="PTHR43096">
    <property type="entry name" value="DNAJ HOMOLOG 1, MITOCHONDRIAL-RELATED"/>
    <property type="match status" value="1"/>
</dbReference>
<dbReference type="SUPFAM" id="SSF46565">
    <property type="entry name" value="Chaperone J-domain"/>
    <property type="match status" value="1"/>
</dbReference>
<keyword evidence="4 9" id="KW-0677">Repeat</keyword>
<feature type="binding site" evidence="9">
    <location>
        <position position="155"/>
    </location>
    <ligand>
        <name>Zn(2+)</name>
        <dbReference type="ChEBI" id="CHEBI:29105"/>
        <label>1</label>
    </ligand>
</feature>
<dbReference type="InterPro" id="IPR012724">
    <property type="entry name" value="DnaJ"/>
</dbReference>
<evidence type="ECO:0000256" key="5">
    <source>
        <dbReference type="ARBA" id="ARBA00022771"/>
    </source>
</evidence>
<evidence type="ECO:0000256" key="1">
    <source>
        <dbReference type="ARBA" id="ARBA00022490"/>
    </source>
</evidence>
<evidence type="ECO:0000256" key="2">
    <source>
        <dbReference type="ARBA" id="ARBA00022705"/>
    </source>
</evidence>